<dbReference type="Pfam" id="PF04647">
    <property type="entry name" value="AgrB"/>
    <property type="match status" value="1"/>
</dbReference>
<evidence type="ECO:0000313" key="10">
    <source>
        <dbReference type="Proteomes" id="UP000001349"/>
    </source>
</evidence>
<keyword evidence="6 8" id="KW-1133">Transmembrane helix</keyword>
<evidence type="ECO:0000256" key="2">
    <source>
        <dbReference type="ARBA" id="ARBA00022654"/>
    </source>
</evidence>
<accession>B8I958</accession>
<dbReference type="AlphaFoldDB" id="B8I958"/>
<name>B8I958_RUMCH</name>
<evidence type="ECO:0000256" key="6">
    <source>
        <dbReference type="ARBA" id="ARBA00022989"/>
    </source>
</evidence>
<keyword evidence="3" id="KW-0645">Protease</keyword>
<reference evidence="9 10" key="1">
    <citation type="submission" date="2009-01" db="EMBL/GenBank/DDBJ databases">
        <title>Complete sequence of Clostridium cellulolyticum H10.</title>
        <authorList>
            <consortium name="US DOE Joint Genome Institute"/>
            <person name="Lucas S."/>
            <person name="Copeland A."/>
            <person name="Lapidus A."/>
            <person name="Glavina del Rio T."/>
            <person name="Dalin E."/>
            <person name="Tice H."/>
            <person name="Bruce D."/>
            <person name="Goodwin L."/>
            <person name="Pitluck S."/>
            <person name="Chertkov O."/>
            <person name="Saunders E."/>
            <person name="Brettin T."/>
            <person name="Detter J.C."/>
            <person name="Han C."/>
            <person name="Larimer F."/>
            <person name="Land M."/>
            <person name="Hauser L."/>
            <person name="Kyrpides N."/>
            <person name="Ivanova N."/>
            <person name="Zhou J."/>
            <person name="Richardson P."/>
        </authorList>
    </citation>
    <scope>NUCLEOTIDE SEQUENCE [LARGE SCALE GENOMIC DNA]</scope>
    <source>
        <strain evidence="10">ATCC 35319 / DSM 5812 / JCM 6584 / H10</strain>
    </source>
</reference>
<dbReference type="EMBL" id="CP001348">
    <property type="protein sequence ID" value="ACL75318.1"/>
    <property type="molecule type" value="Genomic_DNA"/>
</dbReference>
<evidence type="ECO:0000256" key="4">
    <source>
        <dbReference type="ARBA" id="ARBA00022692"/>
    </source>
</evidence>
<feature type="transmembrane region" description="Helical" evidence="8">
    <location>
        <begin position="105"/>
        <end position="127"/>
    </location>
</feature>
<dbReference type="InterPro" id="IPR006741">
    <property type="entry name" value="AgrB"/>
</dbReference>
<feature type="transmembrane region" description="Helical" evidence="8">
    <location>
        <begin position="148"/>
        <end position="168"/>
    </location>
</feature>
<dbReference type="RefSeq" id="WP_015924475.1">
    <property type="nucleotide sequence ID" value="NC_011898.1"/>
</dbReference>
<dbReference type="Proteomes" id="UP000001349">
    <property type="component" value="Chromosome"/>
</dbReference>
<feature type="transmembrane region" description="Helical" evidence="8">
    <location>
        <begin position="81"/>
        <end position="99"/>
    </location>
</feature>
<sequence length="211" mass="23864">MRLINKWSYSCAKGLANVLDENHQKKAEYYFGFQVAIGSIVKTALLVAVSMIFGVLIPALIISISFALLRKVAGGYHMDTYGKCLLVSIALFVFAALIAKHTYRYWSIAWVIILITLTFTIGLYVLIRYAPRDTPNRLITDPQEIRKFKALSIAYICVWLVLVTVLTILGMKMYTILLCFGVLQELFAITPIGHKFFDRIKYGLAPKQKPC</sequence>
<feature type="transmembrane region" description="Helical" evidence="8">
    <location>
        <begin position="44"/>
        <end position="69"/>
    </location>
</feature>
<dbReference type="eggNOG" id="COG4512">
    <property type="taxonomic scope" value="Bacteria"/>
</dbReference>
<evidence type="ECO:0000256" key="7">
    <source>
        <dbReference type="ARBA" id="ARBA00023136"/>
    </source>
</evidence>
<organism evidence="9 10">
    <name type="scientific">Ruminiclostridium cellulolyticum (strain ATCC 35319 / DSM 5812 / JCM 6584 / H10)</name>
    <name type="common">Clostridium cellulolyticum</name>
    <dbReference type="NCBI Taxonomy" id="394503"/>
    <lineage>
        <taxon>Bacteria</taxon>
        <taxon>Bacillati</taxon>
        <taxon>Bacillota</taxon>
        <taxon>Clostridia</taxon>
        <taxon>Eubacteriales</taxon>
        <taxon>Oscillospiraceae</taxon>
        <taxon>Ruminiclostridium</taxon>
    </lineage>
</organism>
<evidence type="ECO:0000256" key="3">
    <source>
        <dbReference type="ARBA" id="ARBA00022670"/>
    </source>
</evidence>
<evidence type="ECO:0000256" key="1">
    <source>
        <dbReference type="ARBA" id="ARBA00022475"/>
    </source>
</evidence>
<evidence type="ECO:0000313" key="9">
    <source>
        <dbReference type="EMBL" id="ACL75318.1"/>
    </source>
</evidence>
<proteinExistence type="predicted"/>
<dbReference type="OrthoDB" id="2854767at2"/>
<keyword evidence="1" id="KW-1003">Cell membrane</keyword>
<evidence type="ECO:0000256" key="8">
    <source>
        <dbReference type="SAM" id="Phobius"/>
    </source>
</evidence>
<keyword evidence="4 8" id="KW-0812">Transmembrane</keyword>
<keyword evidence="2" id="KW-0673">Quorum sensing</keyword>
<dbReference type="GO" id="GO:0009372">
    <property type="term" value="P:quorum sensing"/>
    <property type="evidence" value="ECO:0007669"/>
    <property type="project" value="UniProtKB-KW"/>
</dbReference>
<dbReference type="GO" id="GO:0006508">
    <property type="term" value="P:proteolysis"/>
    <property type="evidence" value="ECO:0007669"/>
    <property type="project" value="UniProtKB-KW"/>
</dbReference>
<keyword evidence="5" id="KW-0378">Hydrolase</keyword>
<keyword evidence="10" id="KW-1185">Reference proteome</keyword>
<dbReference type="SMART" id="SM00793">
    <property type="entry name" value="AgrB"/>
    <property type="match status" value="1"/>
</dbReference>
<keyword evidence="7 8" id="KW-0472">Membrane</keyword>
<dbReference type="GO" id="GO:0016020">
    <property type="term" value="C:membrane"/>
    <property type="evidence" value="ECO:0007669"/>
    <property type="project" value="InterPro"/>
</dbReference>
<feature type="transmembrane region" description="Helical" evidence="8">
    <location>
        <begin position="174"/>
        <end position="192"/>
    </location>
</feature>
<dbReference type="GO" id="GO:0008233">
    <property type="term" value="F:peptidase activity"/>
    <property type="evidence" value="ECO:0007669"/>
    <property type="project" value="UniProtKB-KW"/>
</dbReference>
<evidence type="ECO:0000256" key="5">
    <source>
        <dbReference type="ARBA" id="ARBA00022801"/>
    </source>
</evidence>
<protein>
    <submittedName>
        <fullName evidence="9">Accessory gene regulator B</fullName>
    </submittedName>
</protein>
<dbReference type="KEGG" id="cce:Ccel_0955"/>
<dbReference type="HOGENOM" id="CLU_098969_1_1_9"/>
<gene>
    <name evidence="9" type="ordered locus">Ccel_0955</name>
</gene>
<dbReference type="STRING" id="394503.Ccel_0955"/>